<accession>A0A0G4FBG1</accession>
<protein>
    <submittedName>
        <fullName evidence="1">Uncharacterized protein</fullName>
    </submittedName>
</protein>
<dbReference type="SUPFAM" id="SSF53254">
    <property type="entry name" value="Phosphoglycerate mutase-like"/>
    <property type="match status" value="1"/>
</dbReference>
<dbReference type="AlphaFoldDB" id="A0A0G4FBG1"/>
<proteinExistence type="predicted"/>
<dbReference type="Gene3D" id="3.40.50.1240">
    <property type="entry name" value="Phosphoglycerate mutase-like"/>
    <property type="match status" value="1"/>
</dbReference>
<reference evidence="1" key="1">
    <citation type="submission" date="2014-11" db="EMBL/GenBank/DDBJ databases">
        <authorList>
            <person name="Otto D Thomas"/>
            <person name="Naeem Raeece"/>
        </authorList>
    </citation>
    <scope>NUCLEOTIDE SEQUENCE</scope>
</reference>
<gene>
    <name evidence="1" type="ORF">Cvel_3058</name>
</gene>
<sequence>MEDSSQPFVPPGRKFLLVRHGNTEKVAVDSDRKLTEKGEQQCASFRTKYAAELSRVKICVASSVVRTMDSAWRLVGMSSETEKNSEIAVPVAPQRQSGVEVKPLDELYFIRPGFQTPAMKYADVQLGYAPVQKYMELVPGAYEPGARQMLEAVMNAVDSTEGDVLIVGHAIHLSYLGLALIDAIVEERREEWDRGKPGGQSVEEWREAARRAVLPVNVGEVCGFEICADSGVRYLPNPLGTDFVTATCNAAFVGPGAAESHPQIGADP</sequence>
<organism evidence="1">
    <name type="scientific">Chromera velia CCMP2878</name>
    <dbReference type="NCBI Taxonomy" id="1169474"/>
    <lineage>
        <taxon>Eukaryota</taxon>
        <taxon>Sar</taxon>
        <taxon>Alveolata</taxon>
        <taxon>Colpodellida</taxon>
        <taxon>Chromeraceae</taxon>
        <taxon>Chromera</taxon>
    </lineage>
</organism>
<dbReference type="InterPro" id="IPR029033">
    <property type="entry name" value="His_PPase_superfam"/>
</dbReference>
<dbReference type="VEuPathDB" id="CryptoDB:Cvel_3058"/>
<dbReference type="InterPro" id="IPR013078">
    <property type="entry name" value="His_Pase_superF_clade-1"/>
</dbReference>
<evidence type="ECO:0000313" key="1">
    <source>
        <dbReference type="EMBL" id="CEM10251.1"/>
    </source>
</evidence>
<name>A0A0G4FBG1_9ALVE</name>
<dbReference type="Pfam" id="PF00300">
    <property type="entry name" value="His_Phos_1"/>
    <property type="match status" value="1"/>
</dbReference>
<dbReference type="EMBL" id="CDMZ01000254">
    <property type="protein sequence ID" value="CEM10251.1"/>
    <property type="molecule type" value="Genomic_DNA"/>
</dbReference>